<comment type="caution">
    <text evidence="9">The sequence shown here is derived from an EMBL/GenBank/DDBJ whole genome shotgun (WGS) entry which is preliminary data.</text>
</comment>
<evidence type="ECO:0000256" key="1">
    <source>
        <dbReference type="ARBA" id="ARBA00022679"/>
    </source>
</evidence>
<keyword evidence="10" id="KW-1185">Reference proteome</keyword>
<dbReference type="GO" id="GO:0008270">
    <property type="term" value="F:zinc ion binding"/>
    <property type="evidence" value="ECO:0007669"/>
    <property type="project" value="UniProtKB-KW"/>
</dbReference>
<keyword evidence="1" id="KW-0808">Transferase</keyword>
<dbReference type="GO" id="GO:0004842">
    <property type="term" value="F:ubiquitin-protein transferase activity"/>
    <property type="evidence" value="ECO:0007669"/>
    <property type="project" value="InterPro"/>
</dbReference>
<feature type="transmembrane region" description="Helical" evidence="7">
    <location>
        <begin position="342"/>
        <end position="367"/>
    </location>
</feature>
<feature type="transmembrane region" description="Helical" evidence="7">
    <location>
        <begin position="313"/>
        <end position="330"/>
    </location>
</feature>
<evidence type="ECO:0000256" key="6">
    <source>
        <dbReference type="ARBA" id="ARBA00022833"/>
    </source>
</evidence>
<dbReference type="SUPFAM" id="SSF57850">
    <property type="entry name" value="RING/U-box"/>
    <property type="match status" value="1"/>
</dbReference>
<proteinExistence type="predicted"/>
<keyword evidence="5" id="KW-0833">Ubl conjugation pathway</keyword>
<keyword evidence="7" id="KW-1133">Transmembrane helix</keyword>
<name>A0AAD1UQN1_EUPCR</name>
<dbReference type="GO" id="GO:0016567">
    <property type="term" value="P:protein ubiquitination"/>
    <property type="evidence" value="ECO:0007669"/>
    <property type="project" value="InterPro"/>
</dbReference>
<evidence type="ECO:0000313" key="9">
    <source>
        <dbReference type="EMBL" id="CAI2371360.1"/>
    </source>
</evidence>
<feature type="transmembrane region" description="Helical" evidence="7">
    <location>
        <begin position="240"/>
        <end position="265"/>
    </location>
</feature>
<keyword evidence="7" id="KW-0472">Membrane</keyword>
<keyword evidence="4" id="KW-0863">Zinc-finger</keyword>
<dbReference type="InterPro" id="IPR031127">
    <property type="entry name" value="E3_UB_ligase_RBR"/>
</dbReference>
<dbReference type="Gene3D" id="1.20.120.1750">
    <property type="match status" value="1"/>
</dbReference>
<accession>A0AAD1UQN1</accession>
<evidence type="ECO:0000256" key="2">
    <source>
        <dbReference type="ARBA" id="ARBA00022723"/>
    </source>
</evidence>
<dbReference type="Proteomes" id="UP001295684">
    <property type="component" value="Unassembled WGS sequence"/>
</dbReference>
<evidence type="ECO:0000259" key="8">
    <source>
        <dbReference type="PROSITE" id="PS51873"/>
    </source>
</evidence>
<dbReference type="EMBL" id="CAMPGE010012591">
    <property type="protein sequence ID" value="CAI2371360.1"/>
    <property type="molecule type" value="Genomic_DNA"/>
</dbReference>
<dbReference type="PROSITE" id="PS51873">
    <property type="entry name" value="TRIAD"/>
    <property type="match status" value="1"/>
</dbReference>
<feature type="domain" description="RING-type" evidence="8">
    <location>
        <begin position="16"/>
        <end position="241"/>
    </location>
</feature>
<organism evidence="9 10">
    <name type="scientific">Euplotes crassus</name>
    <dbReference type="NCBI Taxonomy" id="5936"/>
    <lineage>
        <taxon>Eukaryota</taxon>
        <taxon>Sar</taxon>
        <taxon>Alveolata</taxon>
        <taxon>Ciliophora</taxon>
        <taxon>Intramacronucleata</taxon>
        <taxon>Spirotrichea</taxon>
        <taxon>Hypotrichia</taxon>
        <taxon>Euplotida</taxon>
        <taxon>Euplotidae</taxon>
        <taxon>Moneuplotes</taxon>
    </lineage>
</organism>
<evidence type="ECO:0000313" key="10">
    <source>
        <dbReference type="Proteomes" id="UP001295684"/>
    </source>
</evidence>
<feature type="transmembrane region" description="Helical" evidence="7">
    <location>
        <begin position="271"/>
        <end position="293"/>
    </location>
</feature>
<keyword evidence="7" id="KW-0812">Transmembrane</keyword>
<keyword evidence="2" id="KW-0479">Metal-binding</keyword>
<evidence type="ECO:0000256" key="4">
    <source>
        <dbReference type="ARBA" id="ARBA00022771"/>
    </source>
</evidence>
<evidence type="ECO:0000256" key="5">
    <source>
        <dbReference type="ARBA" id="ARBA00022786"/>
    </source>
</evidence>
<evidence type="ECO:0000256" key="3">
    <source>
        <dbReference type="ARBA" id="ARBA00022737"/>
    </source>
</evidence>
<dbReference type="CDD" id="cd20336">
    <property type="entry name" value="Rcat_RBR"/>
    <property type="match status" value="1"/>
</dbReference>
<keyword evidence="6" id="KW-0862">Zinc</keyword>
<feature type="transmembrane region" description="Helical" evidence="7">
    <location>
        <begin position="379"/>
        <end position="397"/>
    </location>
</feature>
<protein>
    <recommendedName>
        <fullName evidence="8">RING-type domain-containing protein</fullName>
    </recommendedName>
</protein>
<dbReference type="InterPro" id="IPR044066">
    <property type="entry name" value="TRIAD_supradom"/>
</dbReference>
<dbReference type="AlphaFoldDB" id="A0AAD1UQN1"/>
<dbReference type="PANTHER" id="PTHR11685">
    <property type="entry name" value="RBR FAMILY RING FINGER AND IBR DOMAIN-CONTAINING"/>
    <property type="match status" value="1"/>
</dbReference>
<reference evidence="9" key="1">
    <citation type="submission" date="2023-07" db="EMBL/GenBank/DDBJ databases">
        <authorList>
            <consortium name="AG Swart"/>
            <person name="Singh M."/>
            <person name="Singh A."/>
            <person name="Seah K."/>
            <person name="Emmerich C."/>
        </authorList>
    </citation>
    <scope>NUCLEOTIDE SEQUENCE</scope>
    <source>
        <strain evidence="9">DP1</strain>
    </source>
</reference>
<evidence type="ECO:0000256" key="7">
    <source>
        <dbReference type="SAM" id="Phobius"/>
    </source>
</evidence>
<gene>
    <name evidence="9" type="ORF">ECRASSUSDP1_LOCUS12682</name>
</gene>
<dbReference type="Pfam" id="PF22191">
    <property type="entry name" value="IBR_1"/>
    <property type="match status" value="1"/>
</dbReference>
<keyword evidence="3" id="KW-0677">Repeat</keyword>
<sequence>MSNNGAIIEQSFVQQEALLCKICYLPCQRELLKTNSICVLHQDRSDTVCGFEICQECFLQWVIVRITKDSLKDIIEIPCPNHNCNRKINIEEALKELDLDRAEHILDKLINVYICNQHDVRKCPSSSCNNAGIITTEPCHQRLECECCQYKWKDITQFTVKDKLQRVIFGQTTYLSKFLSYLHEVYKGEPCPECGIVIFKDGGCPHMICPKCSFEFCWDCIGYFPDYDHKQETFCPLRKFIFIPMLISVLLMVNLKLICSSSVYTSILECAVLVICKIIIIALLLISALLEWLIIYKYKRMRKFRPNHRGKSYWLVVSALIGYPIFWYFMISFCNEKLSLTYFIVSMVYFLVLMGATYLVFKICTIIFKKLKGDHSLKYLLFLFSLGPFYLVFRLIFKGVKKIKRS</sequence>